<name>A0ABT0GZT8_9HYPH</name>
<feature type="chain" id="PRO_5045367961" description="Protease inhibitor Inh" evidence="1">
    <location>
        <begin position="22"/>
        <end position="198"/>
    </location>
</feature>
<keyword evidence="3" id="KW-1185">Reference proteome</keyword>
<accession>A0ABT0GZT8</accession>
<evidence type="ECO:0000313" key="2">
    <source>
        <dbReference type="EMBL" id="MCK7614353.1"/>
    </source>
</evidence>
<evidence type="ECO:0000256" key="1">
    <source>
        <dbReference type="SAM" id="SignalP"/>
    </source>
</evidence>
<dbReference type="EMBL" id="JALNMJ010000015">
    <property type="protein sequence ID" value="MCK7614353.1"/>
    <property type="molecule type" value="Genomic_DNA"/>
</dbReference>
<reference evidence="2" key="1">
    <citation type="submission" date="2022-04" db="EMBL/GenBank/DDBJ databases">
        <title>Roseibium sp. CAU 1639 isolated from mud.</title>
        <authorList>
            <person name="Kim W."/>
        </authorList>
    </citation>
    <scope>NUCLEOTIDE SEQUENCE</scope>
    <source>
        <strain evidence="2">CAU 1639</strain>
    </source>
</reference>
<dbReference type="RefSeq" id="WP_248156875.1">
    <property type="nucleotide sequence ID" value="NZ_JALNMJ010000015.1"/>
</dbReference>
<proteinExistence type="predicted"/>
<feature type="signal peptide" evidence="1">
    <location>
        <begin position="1"/>
        <end position="21"/>
    </location>
</feature>
<keyword evidence="1" id="KW-0732">Signal</keyword>
<organism evidence="2 3">
    <name type="scientific">Roseibium sediminicola</name>
    <dbReference type="NCBI Taxonomy" id="2933272"/>
    <lineage>
        <taxon>Bacteria</taxon>
        <taxon>Pseudomonadati</taxon>
        <taxon>Pseudomonadota</taxon>
        <taxon>Alphaproteobacteria</taxon>
        <taxon>Hyphomicrobiales</taxon>
        <taxon>Stappiaceae</taxon>
        <taxon>Roseibium</taxon>
    </lineage>
</organism>
<gene>
    <name evidence="2" type="ORF">M0H32_19460</name>
</gene>
<dbReference type="Proteomes" id="UP001431221">
    <property type="component" value="Unassembled WGS sequence"/>
</dbReference>
<sequence length="198" mass="21518">MRSLSVALSLAICVLATESRADPIVPASLQGEWTTDCLPIGQNSRHGMITLLTIDGSGRMAARSQVFASNACRVPTVQARYETGIVEVSEDSEAIRVALKVESITLKTNQDEVTAIYNDPENPAGCGLAGWQTNIARPVDGRTCAVFDLPEVDEVLQDRVWADGTRLAFGAYPLKWTIRSEKDLPKVPSAVSFYRTGY</sequence>
<evidence type="ECO:0000313" key="3">
    <source>
        <dbReference type="Proteomes" id="UP001431221"/>
    </source>
</evidence>
<comment type="caution">
    <text evidence="2">The sequence shown here is derived from an EMBL/GenBank/DDBJ whole genome shotgun (WGS) entry which is preliminary data.</text>
</comment>
<protein>
    <recommendedName>
        <fullName evidence="4">Protease inhibitor Inh</fullName>
    </recommendedName>
</protein>
<evidence type="ECO:0008006" key="4">
    <source>
        <dbReference type="Google" id="ProtNLM"/>
    </source>
</evidence>